<organism evidence="1 2">
    <name type="scientific">Diploptera punctata</name>
    <name type="common">Pacific beetle cockroach</name>
    <dbReference type="NCBI Taxonomy" id="6984"/>
    <lineage>
        <taxon>Eukaryota</taxon>
        <taxon>Metazoa</taxon>
        <taxon>Ecdysozoa</taxon>
        <taxon>Arthropoda</taxon>
        <taxon>Hexapoda</taxon>
        <taxon>Insecta</taxon>
        <taxon>Pterygota</taxon>
        <taxon>Neoptera</taxon>
        <taxon>Polyneoptera</taxon>
        <taxon>Dictyoptera</taxon>
        <taxon>Blattodea</taxon>
        <taxon>Blaberoidea</taxon>
        <taxon>Blaberidae</taxon>
        <taxon>Diplopterinae</taxon>
        <taxon>Diploptera</taxon>
    </lineage>
</organism>
<proteinExistence type="predicted"/>
<accession>A0AAD8EHZ2</accession>
<name>A0AAD8EHZ2_DIPPU</name>
<gene>
    <name evidence="1" type="ORF">L9F63_002169</name>
</gene>
<keyword evidence="2" id="KW-1185">Reference proteome</keyword>
<dbReference type="AlphaFoldDB" id="A0AAD8EHZ2"/>
<evidence type="ECO:0000313" key="1">
    <source>
        <dbReference type="EMBL" id="KAJ9591295.1"/>
    </source>
</evidence>
<dbReference type="GO" id="GO:0008527">
    <property type="term" value="F:taste receptor activity"/>
    <property type="evidence" value="ECO:0007669"/>
    <property type="project" value="InterPro"/>
</dbReference>
<protein>
    <submittedName>
        <fullName evidence="1">Uncharacterized protein</fullName>
    </submittedName>
</protein>
<feature type="non-terminal residue" evidence="1">
    <location>
        <position position="81"/>
    </location>
</feature>
<dbReference type="Pfam" id="PF06151">
    <property type="entry name" value="Trehalose_recp"/>
    <property type="match status" value="1"/>
</dbReference>
<sequence>MDEFSTDDFVFIKNSVFTVDGLIHRRRTIRSGQDEIRTRDYITDLDNKNSMQRSMSRVFVIAQCFGLCPVQGITSHTADDL</sequence>
<dbReference type="Proteomes" id="UP001233999">
    <property type="component" value="Unassembled WGS sequence"/>
</dbReference>
<comment type="caution">
    <text evidence="1">The sequence shown here is derived from an EMBL/GenBank/DDBJ whole genome shotgun (WGS) entry which is preliminary data.</text>
</comment>
<evidence type="ECO:0000313" key="2">
    <source>
        <dbReference type="Proteomes" id="UP001233999"/>
    </source>
</evidence>
<reference evidence="1" key="2">
    <citation type="submission" date="2023-05" db="EMBL/GenBank/DDBJ databases">
        <authorList>
            <person name="Fouks B."/>
        </authorList>
    </citation>
    <scope>NUCLEOTIDE SEQUENCE</scope>
    <source>
        <strain evidence="1">Stay&amp;Tobe</strain>
        <tissue evidence="1">Testes</tissue>
    </source>
</reference>
<dbReference type="EMBL" id="JASPKZ010003876">
    <property type="protein sequence ID" value="KAJ9591295.1"/>
    <property type="molecule type" value="Genomic_DNA"/>
</dbReference>
<reference evidence="1" key="1">
    <citation type="journal article" date="2023" name="IScience">
        <title>Live-bearing cockroach genome reveals convergent evolutionary mechanisms linked to viviparity in insects and beyond.</title>
        <authorList>
            <person name="Fouks B."/>
            <person name="Harrison M.C."/>
            <person name="Mikhailova A.A."/>
            <person name="Marchal E."/>
            <person name="English S."/>
            <person name="Carruthers M."/>
            <person name="Jennings E.C."/>
            <person name="Chiamaka E.L."/>
            <person name="Frigard R.A."/>
            <person name="Pippel M."/>
            <person name="Attardo G.M."/>
            <person name="Benoit J.B."/>
            <person name="Bornberg-Bauer E."/>
            <person name="Tobe S.S."/>
        </authorList>
    </citation>
    <scope>NUCLEOTIDE SEQUENCE</scope>
    <source>
        <strain evidence="1">Stay&amp;Tobe</strain>
    </source>
</reference>
<dbReference type="InterPro" id="IPR009318">
    <property type="entry name" value="Gustatory_rcpt"/>
</dbReference>
<dbReference type="GO" id="GO:0016020">
    <property type="term" value="C:membrane"/>
    <property type="evidence" value="ECO:0007669"/>
    <property type="project" value="InterPro"/>
</dbReference>